<evidence type="ECO:0000313" key="6">
    <source>
        <dbReference type="EMBL" id="QDV75909.1"/>
    </source>
</evidence>
<dbReference type="Gene3D" id="1.10.340.30">
    <property type="entry name" value="Hypothetical protein, domain 2"/>
    <property type="match status" value="1"/>
</dbReference>
<name>A0A518KDS1_9BACT</name>
<dbReference type="PIRSF" id="PIRSF001435">
    <property type="entry name" value="Nth"/>
    <property type="match status" value="1"/>
</dbReference>
<dbReference type="InterPro" id="IPR003265">
    <property type="entry name" value="HhH-GPD_domain"/>
</dbReference>
<sequence>MSTIRLAYRLLHDAYGPQGWWPAATRSGVADAWEIAVGAVLVQHTSWKNVVRAIANLESAGAMSFTAIDAIEPEALAQIIRSAGPPNVKAKRLKAFARFLVESHGGSMDALLDGVVDRKIALERRSQLLGVHGVGPETADAILLYAGGAPLFVVDAYKRRVMRRHGWGDSTAKYDEVAAFWRKRLPNDVKTYAETHALLVRVGIEHCHASRAKCEGCPLQALLPNSGPLE</sequence>
<dbReference type="CDD" id="cd00056">
    <property type="entry name" value="ENDO3c"/>
    <property type="match status" value="1"/>
</dbReference>
<accession>A0A518KDS1</accession>
<keyword evidence="1" id="KW-0004">4Fe-4S</keyword>
<feature type="domain" description="HhH-GPD" evidence="5">
    <location>
        <begin position="41"/>
        <end position="205"/>
    </location>
</feature>
<dbReference type="GO" id="GO:0046872">
    <property type="term" value="F:metal ion binding"/>
    <property type="evidence" value="ECO:0007669"/>
    <property type="project" value="UniProtKB-KW"/>
</dbReference>
<keyword evidence="4" id="KW-0411">Iron-sulfur</keyword>
<dbReference type="PANTHER" id="PTHR10359:SF19">
    <property type="entry name" value="DNA REPAIR GLYCOSYLASE MJ1434-RELATED"/>
    <property type="match status" value="1"/>
</dbReference>
<evidence type="ECO:0000256" key="4">
    <source>
        <dbReference type="ARBA" id="ARBA00023014"/>
    </source>
</evidence>
<dbReference type="InterPro" id="IPR011257">
    <property type="entry name" value="DNA_glycosylase"/>
</dbReference>
<evidence type="ECO:0000256" key="3">
    <source>
        <dbReference type="ARBA" id="ARBA00023004"/>
    </source>
</evidence>
<dbReference type="EMBL" id="CP036349">
    <property type="protein sequence ID" value="QDV75909.1"/>
    <property type="molecule type" value="Genomic_DNA"/>
</dbReference>
<dbReference type="SMART" id="SM00478">
    <property type="entry name" value="ENDO3c"/>
    <property type="match status" value="1"/>
</dbReference>
<keyword evidence="6" id="KW-0456">Lyase</keyword>
<proteinExistence type="predicted"/>
<organism evidence="6 7">
    <name type="scientific">Botrimarina mediterranea</name>
    <dbReference type="NCBI Taxonomy" id="2528022"/>
    <lineage>
        <taxon>Bacteria</taxon>
        <taxon>Pseudomonadati</taxon>
        <taxon>Planctomycetota</taxon>
        <taxon>Planctomycetia</taxon>
        <taxon>Pirellulales</taxon>
        <taxon>Lacipirellulaceae</taxon>
        <taxon>Botrimarina</taxon>
    </lineage>
</organism>
<reference evidence="6 7" key="1">
    <citation type="submission" date="2019-02" db="EMBL/GenBank/DDBJ databases">
        <title>Deep-cultivation of Planctomycetes and their phenomic and genomic characterization uncovers novel biology.</title>
        <authorList>
            <person name="Wiegand S."/>
            <person name="Jogler M."/>
            <person name="Boedeker C."/>
            <person name="Pinto D."/>
            <person name="Vollmers J."/>
            <person name="Rivas-Marin E."/>
            <person name="Kohn T."/>
            <person name="Peeters S.H."/>
            <person name="Heuer A."/>
            <person name="Rast P."/>
            <person name="Oberbeckmann S."/>
            <person name="Bunk B."/>
            <person name="Jeske O."/>
            <person name="Meyerdierks A."/>
            <person name="Storesund J.E."/>
            <person name="Kallscheuer N."/>
            <person name="Luecker S."/>
            <person name="Lage O.M."/>
            <person name="Pohl T."/>
            <person name="Merkel B.J."/>
            <person name="Hornburger P."/>
            <person name="Mueller R.-W."/>
            <person name="Bruemmer F."/>
            <person name="Labrenz M."/>
            <person name="Spormann A.M."/>
            <person name="Op den Camp H."/>
            <person name="Overmann J."/>
            <person name="Amann R."/>
            <person name="Jetten M.S.M."/>
            <person name="Mascher T."/>
            <person name="Medema M.H."/>
            <person name="Devos D.P."/>
            <person name="Kaster A.-K."/>
            <person name="Ovreas L."/>
            <person name="Rohde M."/>
            <person name="Galperin M.Y."/>
            <person name="Jogler C."/>
        </authorList>
    </citation>
    <scope>NUCLEOTIDE SEQUENCE [LARGE SCALE GENOMIC DNA]</scope>
    <source>
        <strain evidence="6 7">Spa11</strain>
    </source>
</reference>
<dbReference type="KEGG" id="bmei:Spa11_41320"/>
<dbReference type="AlphaFoldDB" id="A0A518KDS1"/>
<keyword evidence="3" id="KW-0408">Iron</keyword>
<dbReference type="SUPFAM" id="SSF48150">
    <property type="entry name" value="DNA-glycosylase"/>
    <property type="match status" value="1"/>
</dbReference>
<keyword evidence="2" id="KW-0479">Metal-binding</keyword>
<gene>
    <name evidence="6" type="primary">pdg_2</name>
    <name evidence="6" type="ORF">Spa11_41320</name>
</gene>
<dbReference type="InterPro" id="IPR023170">
    <property type="entry name" value="HhH_base_excis_C"/>
</dbReference>
<dbReference type="RefSeq" id="WP_145116101.1">
    <property type="nucleotide sequence ID" value="NZ_CP036349.1"/>
</dbReference>
<dbReference type="PANTHER" id="PTHR10359">
    <property type="entry name" value="A/G-SPECIFIC ADENINE GLYCOSYLASE/ENDONUCLEASE III"/>
    <property type="match status" value="1"/>
</dbReference>
<evidence type="ECO:0000256" key="2">
    <source>
        <dbReference type="ARBA" id="ARBA00022723"/>
    </source>
</evidence>
<evidence type="ECO:0000256" key="1">
    <source>
        <dbReference type="ARBA" id="ARBA00022485"/>
    </source>
</evidence>
<keyword evidence="7" id="KW-1185">Reference proteome</keyword>
<dbReference type="Proteomes" id="UP000316426">
    <property type="component" value="Chromosome"/>
</dbReference>
<evidence type="ECO:0000259" key="5">
    <source>
        <dbReference type="SMART" id="SM00478"/>
    </source>
</evidence>
<protein>
    <submittedName>
        <fullName evidence="6">Ultraviolet N-glycosylase/AP lyase</fullName>
    </submittedName>
</protein>
<dbReference type="GO" id="GO:0006284">
    <property type="term" value="P:base-excision repair"/>
    <property type="evidence" value="ECO:0007669"/>
    <property type="project" value="InterPro"/>
</dbReference>
<evidence type="ECO:0000313" key="7">
    <source>
        <dbReference type="Proteomes" id="UP000316426"/>
    </source>
</evidence>
<dbReference type="Pfam" id="PF00730">
    <property type="entry name" value="HhH-GPD"/>
    <property type="match status" value="1"/>
</dbReference>
<dbReference type="GO" id="GO:0051539">
    <property type="term" value="F:4 iron, 4 sulfur cluster binding"/>
    <property type="evidence" value="ECO:0007669"/>
    <property type="project" value="UniProtKB-KW"/>
</dbReference>
<dbReference type="Gene3D" id="1.10.1670.10">
    <property type="entry name" value="Helix-hairpin-Helix base-excision DNA repair enzymes (C-terminal)"/>
    <property type="match status" value="1"/>
</dbReference>
<dbReference type="GO" id="GO:0016829">
    <property type="term" value="F:lyase activity"/>
    <property type="evidence" value="ECO:0007669"/>
    <property type="project" value="UniProtKB-KW"/>
</dbReference>